<keyword evidence="1" id="KW-0732">Signal</keyword>
<keyword evidence="3" id="KW-1185">Reference proteome</keyword>
<evidence type="ECO:0000256" key="1">
    <source>
        <dbReference type="SAM" id="SignalP"/>
    </source>
</evidence>
<dbReference type="Proteomes" id="UP001595629">
    <property type="component" value="Unassembled WGS sequence"/>
</dbReference>
<feature type="chain" id="PRO_5045691422" evidence="1">
    <location>
        <begin position="26"/>
        <end position="170"/>
    </location>
</feature>
<comment type="caution">
    <text evidence="2">The sequence shown here is derived from an EMBL/GenBank/DDBJ whole genome shotgun (WGS) entry which is preliminary data.</text>
</comment>
<reference evidence="3" key="1">
    <citation type="journal article" date="2019" name="Int. J. Syst. Evol. Microbiol.">
        <title>The Global Catalogue of Microorganisms (GCM) 10K type strain sequencing project: providing services to taxonomists for standard genome sequencing and annotation.</title>
        <authorList>
            <consortium name="The Broad Institute Genomics Platform"/>
            <consortium name="The Broad Institute Genome Sequencing Center for Infectious Disease"/>
            <person name="Wu L."/>
            <person name="Ma J."/>
        </authorList>
    </citation>
    <scope>NUCLEOTIDE SEQUENCE [LARGE SCALE GENOMIC DNA]</scope>
    <source>
        <strain evidence="3">KCTC 42911</strain>
    </source>
</reference>
<gene>
    <name evidence="2" type="ORF">ACFORG_02410</name>
</gene>
<evidence type="ECO:0000313" key="2">
    <source>
        <dbReference type="EMBL" id="MFC3612601.1"/>
    </source>
</evidence>
<protein>
    <submittedName>
        <fullName evidence="2">Uncharacterized protein</fullName>
    </submittedName>
</protein>
<feature type="signal peptide" evidence="1">
    <location>
        <begin position="1"/>
        <end position="25"/>
    </location>
</feature>
<accession>A0ABV7TAG9</accession>
<sequence length="170" mass="17158">MPFIKNCQLLVTSSIILCFSTLSLAGDTAKEGAIDFSFNGTGQGSVLPASNDTMQINYETSGLAGAPDQAGPNQLGGMHCIGAVTVMGGTFDNESGLCTVSYADGSKTVTHYSGAGTLGATATGDWTYLGGTGQFEGITGGGTWSRISGPPPGEGILVSRTSITGTYTLP</sequence>
<organism evidence="2 3">
    <name type="scientific">Lutimaribacter marinistellae</name>
    <dbReference type="NCBI Taxonomy" id="1820329"/>
    <lineage>
        <taxon>Bacteria</taxon>
        <taxon>Pseudomonadati</taxon>
        <taxon>Pseudomonadota</taxon>
        <taxon>Alphaproteobacteria</taxon>
        <taxon>Rhodobacterales</taxon>
        <taxon>Roseobacteraceae</taxon>
        <taxon>Lutimaribacter</taxon>
    </lineage>
</organism>
<dbReference type="RefSeq" id="WP_386733776.1">
    <property type="nucleotide sequence ID" value="NZ_JBHRXI010000001.1"/>
</dbReference>
<dbReference type="EMBL" id="JBHRXI010000001">
    <property type="protein sequence ID" value="MFC3612601.1"/>
    <property type="molecule type" value="Genomic_DNA"/>
</dbReference>
<proteinExistence type="predicted"/>
<evidence type="ECO:0000313" key="3">
    <source>
        <dbReference type="Proteomes" id="UP001595629"/>
    </source>
</evidence>
<name>A0ABV7TAG9_9RHOB</name>